<dbReference type="GeneID" id="69847545"/>
<dbReference type="STRING" id="537011.PREVCOP_06115"/>
<dbReference type="GO" id="GO:0009418">
    <property type="term" value="C:pilus shaft"/>
    <property type="evidence" value="ECO:0007669"/>
    <property type="project" value="InterPro"/>
</dbReference>
<reference evidence="2" key="1">
    <citation type="submission" date="2009-11" db="EMBL/GenBank/DDBJ databases">
        <authorList>
            <person name="Weinstock G."/>
            <person name="Sodergren E."/>
            <person name="Clifton S."/>
            <person name="Fulton L."/>
            <person name="Fulton B."/>
            <person name="Courtney L."/>
            <person name="Fronick C."/>
            <person name="Harrison M."/>
            <person name="Strong C."/>
            <person name="Farmer C."/>
            <person name="Delahaunty K."/>
            <person name="Markovic C."/>
            <person name="Hall O."/>
            <person name="Minx P."/>
            <person name="Tomlinson C."/>
            <person name="Mitreva M."/>
            <person name="Nelson J."/>
            <person name="Hou S."/>
            <person name="Wollam A."/>
            <person name="Pepin K.H."/>
            <person name="Johnson M."/>
            <person name="Bhonagiri V."/>
            <person name="Nash W.E."/>
            <person name="Warren W."/>
            <person name="Chinwalla A."/>
            <person name="Mardis E.R."/>
            <person name="Wilson R.K."/>
        </authorList>
    </citation>
    <scope>NUCLEOTIDE SEQUENCE [LARGE SCALE GENOMIC DNA]</scope>
    <source>
        <strain evidence="2">DSM 18205</strain>
    </source>
</reference>
<organism evidence="2 3">
    <name type="scientific">Segatella copri DSM 18205</name>
    <dbReference type="NCBI Taxonomy" id="537011"/>
    <lineage>
        <taxon>Bacteria</taxon>
        <taxon>Pseudomonadati</taxon>
        <taxon>Bacteroidota</taxon>
        <taxon>Bacteroidia</taxon>
        <taxon>Bacteroidales</taxon>
        <taxon>Prevotellaceae</taxon>
        <taxon>Segatella</taxon>
    </lineage>
</organism>
<sequence length="486" mass="54176">MKKMNLLVMSLVSAAALSFTSCSDSEDLANDKAGQENVDGFYITLNVQTPKANGTRTSQTDRTTEKATDDEAKVTTGTFYLYDGDKCIFKKQITDADWQQKTSDKQNTGITKAIKVSVNGVTEGKKYQVYFLAGNETSSNPISDTFTATYTGTNSSLATAGSFVMFNQNDKQNKLGGDKATVTFTSANKTATNPAQCENIYLDRIVARIDAPSADDAKNITVVTGENAPATENIADWVEGIAYQNYAVSNLNTKTNVMQQWENEYAKFLAPVGTYTLDYDTYGDKFNNNGSLDNFGKAASNYVLENTTGDLKKATAVYLCYKANVKNTADKDFEDGTFYRYDGKIYTSLQQIYKDPTVEYPFVNKDTGVKVEPAEAIKEIKDENGKLKDENILATFREKYNIDVYEQGLMYYRVALDDQSYKFSSTNLYYSILRNSIYKLKVDNVYDLGRDVPNGPTPDDKKPNYYLQCTVTVNQWVVSEQSVSLK</sequence>
<comment type="caution">
    <text evidence="2">The sequence shown here is derived from an EMBL/GenBank/DDBJ whole genome shotgun (WGS) entry which is preliminary data.</text>
</comment>
<dbReference type="HOGENOM" id="CLU_499378_0_0_10"/>
<evidence type="ECO:0000313" key="2">
    <source>
        <dbReference type="EMBL" id="EFB34396.1"/>
    </source>
</evidence>
<feature type="domain" description="Minor fimbrium subunit Mfa1 C-terminal" evidence="1">
    <location>
        <begin position="404"/>
        <end position="481"/>
    </location>
</feature>
<dbReference type="InterPro" id="IPR029140">
    <property type="entry name" value="Mfa1_C"/>
</dbReference>
<dbReference type="PaxDb" id="537011-PREVCOP_06115"/>
<dbReference type="AlphaFoldDB" id="D1PFV7"/>
<dbReference type="EMBL" id="ACBX02000037">
    <property type="protein sequence ID" value="EFB34396.1"/>
    <property type="molecule type" value="Genomic_DNA"/>
</dbReference>
<dbReference type="Pfam" id="PF15495">
    <property type="entry name" value="Fimbrillin_C"/>
    <property type="match status" value="1"/>
</dbReference>
<dbReference type="NCBIfam" id="NF038041">
    <property type="entry name" value="fim_Mfa1_fam"/>
    <property type="match status" value="1"/>
</dbReference>
<dbReference type="RefSeq" id="WP_006848796.1">
    <property type="nucleotide sequence ID" value="NZ_CP085932.1"/>
</dbReference>
<name>D1PFV7_9BACT</name>
<dbReference type="OrthoDB" id="1026070at2"/>
<proteinExistence type="predicted"/>
<dbReference type="PROSITE" id="PS51257">
    <property type="entry name" value="PROKAR_LIPOPROTEIN"/>
    <property type="match status" value="1"/>
</dbReference>
<protein>
    <recommendedName>
        <fullName evidence="1">Minor fimbrium subunit Mfa1 C-terminal domain-containing protein</fullName>
    </recommendedName>
</protein>
<gene>
    <name evidence="2" type="ORF">PREVCOP_06115</name>
</gene>
<dbReference type="Proteomes" id="UP000004477">
    <property type="component" value="Unassembled WGS sequence"/>
</dbReference>
<evidence type="ECO:0000259" key="1">
    <source>
        <dbReference type="Pfam" id="PF15495"/>
    </source>
</evidence>
<accession>D1PFV7</accession>
<evidence type="ECO:0000313" key="3">
    <source>
        <dbReference type="Proteomes" id="UP000004477"/>
    </source>
</evidence>
<keyword evidence="3" id="KW-1185">Reference proteome</keyword>
<dbReference type="InterPro" id="IPR047786">
    <property type="entry name" value="Mfa1_fim"/>
</dbReference>